<feature type="compositionally biased region" description="Acidic residues" evidence="4">
    <location>
        <begin position="169"/>
        <end position="181"/>
    </location>
</feature>
<evidence type="ECO:0000259" key="5">
    <source>
        <dbReference type="Pfam" id="PF25390"/>
    </source>
</evidence>
<dbReference type="PROSITE" id="PS50012">
    <property type="entry name" value="RCC1_3"/>
    <property type="match status" value="5"/>
</dbReference>
<dbReference type="SUPFAM" id="SSF50985">
    <property type="entry name" value="RCC1/BLIP-II"/>
    <property type="match status" value="1"/>
</dbReference>
<feature type="repeat" description="RCC1" evidence="3">
    <location>
        <begin position="80"/>
        <end position="140"/>
    </location>
</feature>
<feature type="repeat" description="RCC1" evidence="3">
    <location>
        <begin position="401"/>
        <end position="464"/>
    </location>
</feature>
<sequence>MPRPTRIKGGNKPATKSPSSVPGTTKPRPTSGTTGKNANSVSSAEPARSKRRQQSEGPAPRASKKLKADRATNDTPSQKLDIYVFGEGESGELGLGPKPIQGRKPTDVRYPRRNTLLDPTTVGVVQVAVGGMHCIALTYDQKIITWGVNDTVALGRDTTWEAPTRDIDQDSDAEDSDEESDLNPKECTPTSIPMENFGKNLPTFVQVAATDSASFVVTSEGSVYGWGTFSANDGLFGFTTKDAIQAAKIKDEEKKLQKKLQRKPVPVLHLTKIKSIATGNNHVVALDSNGKAYAWGAGEQNQLGRSIVERTRYASLTPCRLALSPKIKQVASGAYHSFAIGENGLVYAWGSNNFGQTGIVDGAGEGDAVIPKPTIVESLRPYKIREITGGEHHSIACTDDGKLLIWGRCDDGQAGFKLENLAEQDLLFDSRGKPRILLKPTVISGIHVVSVAAAIDNSIAVTAEGKAYSWGFSANYRTGLGTDETVKEATLLAKGDIANRKITFAGCGGQFSILAGPAQG</sequence>
<accession>A0A8H8U428</accession>
<evidence type="ECO:0000313" key="6">
    <source>
        <dbReference type="EMBL" id="TVY30669.1"/>
    </source>
</evidence>
<feature type="repeat" description="RCC1" evidence="3">
    <location>
        <begin position="344"/>
        <end position="400"/>
    </location>
</feature>
<evidence type="ECO:0000256" key="2">
    <source>
        <dbReference type="ARBA" id="ARBA00022737"/>
    </source>
</evidence>
<dbReference type="OrthoDB" id="61110at2759"/>
<organism evidence="6 7">
    <name type="scientific">Lachnellula hyalina</name>
    <dbReference type="NCBI Taxonomy" id="1316788"/>
    <lineage>
        <taxon>Eukaryota</taxon>
        <taxon>Fungi</taxon>
        <taxon>Dikarya</taxon>
        <taxon>Ascomycota</taxon>
        <taxon>Pezizomycotina</taxon>
        <taxon>Leotiomycetes</taxon>
        <taxon>Helotiales</taxon>
        <taxon>Lachnaceae</taxon>
        <taxon>Lachnellula</taxon>
    </lineage>
</organism>
<gene>
    <name evidence="6" type="primary">pim1_2</name>
    <name evidence="6" type="ORF">LHYA1_G001173</name>
</gene>
<comment type="caution">
    <text evidence="6">The sequence shown here is derived from an EMBL/GenBank/DDBJ whole genome shotgun (WGS) entry which is preliminary data.</text>
</comment>
<dbReference type="Pfam" id="PF25390">
    <property type="entry name" value="WD40_RLD"/>
    <property type="match status" value="1"/>
</dbReference>
<dbReference type="InterPro" id="IPR058923">
    <property type="entry name" value="RCC1-like_dom"/>
</dbReference>
<feature type="repeat" description="RCC1" evidence="3">
    <location>
        <begin position="290"/>
        <end position="343"/>
    </location>
</feature>
<feature type="repeat" description="RCC1" evidence="3">
    <location>
        <begin position="221"/>
        <end position="289"/>
    </location>
</feature>
<dbReference type="GO" id="GO:0005737">
    <property type="term" value="C:cytoplasm"/>
    <property type="evidence" value="ECO:0007669"/>
    <property type="project" value="TreeGrafter"/>
</dbReference>
<dbReference type="RefSeq" id="XP_031009455.1">
    <property type="nucleotide sequence ID" value="XM_031146158.1"/>
</dbReference>
<dbReference type="InterPro" id="IPR051553">
    <property type="entry name" value="Ran_GTPase-activating"/>
</dbReference>
<evidence type="ECO:0000256" key="3">
    <source>
        <dbReference type="PROSITE-ProRule" id="PRU00235"/>
    </source>
</evidence>
<feature type="region of interest" description="Disordered" evidence="4">
    <location>
        <begin position="1"/>
        <end position="111"/>
    </location>
</feature>
<dbReference type="Proteomes" id="UP000431533">
    <property type="component" value="Unassembled WGS sequence"/>
</dbReference>
<dbReference type="PROSITE" id="PS00626">
    <property type="entry name" value="RCC1_2"/>
    <property type="match status" value="1"/>
</dbReference>
<name>A0A8H8U428_9HELO</name>
<feature type="domain" description="RCC1-like" evidence="5">
    <location>
        <begin position="82"/>
        <end position="513"/>
    </location>
</feature>
<dbReference type="InterPro" id="IPR009091">
    <property type="entry name" value="RCC1/BLIP-II"/>
</dbReference>
<dbReference type="Gene3D" id="2.130.10.30">
    <property type="entry name" value="Regulator of chromosome condensation 1/beta-lactamase-inhibitor protein II"/>
    <property type="match status" value="1"/>
</dbReference>
<protein>
    <submittedName>
        <fullName evidence="6">Protein pim1</fullName>
    </submittedName>
</protein>
<keyword evidence="2" id="KW-0677">Repeat</keyword>
<feature type="compositionally biased region" description="Polar residues" evidence="4">
    <location>
        <begin position="14"/>
        <end position="43"/>
    </location>
</feature>
<keyword evidence="1" id="KW-0344">Guanine-nucleotide releasing factor</keyword>
<evidence type="ECO:0000313" key="7">
    <source>
        <dbReference type="Proteomes" id="UP000431533"/>
    </source>
</evidence>
<dbReference type="GO" id="GO:0005085">
    <property type="term" value="F:guanyl-nucleotide exchange factor activity"/>
    <property type="evidence" value="ECO:0007669"/>
    <property type="project" value="TreeGrafter"/>
</dbReference>
<evidence type="ECO:0000256" key="4">
    <source>
        <dbReference type="SAM" id="MobiDB-lite"/>
    </source>
</evidence>
<proteinExistence type="predicted"/>
<dbReference type="GeneID" id="41981371"/>
<dbReference type="InterPro" id="IPR000408">
    <property type="entry name" value="Reg_chr_condens"/>
</dbReference>
<reference evidence="6 7" key="1">
    <citation type="submission" date="2018-05" db="EMBL/GenBank/DDBJ databases">
        <title>Genome sequencing and assembly of the regulated plant pathogen Lachnellula willkommii and related sister species for the development of diagnostic species identification markers.</title>
        <authorList>
            <person name="Giroux E."/>
            <person name="Bilodeau G."/>
        </authorList>
    </citation>
    <scope>NUCLEOTIDE SEQUENCE [LARGE SCALE GENOMIC DNA]</scope>
    <source>
        <strain evidence="6 7">CBS 185.66</strain>
    </source>
</reference>
<dbReference type="PANTHER" id="PTHR45982:SF1">
    <property type="entry name" value="REGULATOR OF CHROMOSOME CONDENSATION"/>
    <property type="match status" value="1"/>
</dbReference>
<dbReference type="EMBL" id="QGMH01000005">
    <property type="protein sequence ID" value="TVY30669.1"/>
    <property type="molecule type" value="Genomic_DNA"/>
</dbReference>
<dbReference type="PROSITE" id="PS00625">
    <property type="entry name" value="RCC1_1"/>
    <property type="match status" value="1"/>
</dbReference>
<evidence type="ECO:0000256" key="1">
    <source>
        <dbReference type="ARBA" id="ARBA00022658"/>
    </source>
</evidence>
<dbReference type="PRINTS" id="PR00633">
    <property type="entry name" value="RCCNDNSATION"/>
</dbReference>
<dbReference type="PANTHER" id="PTHR45982">
    <property type="entry name" value="REGULATOR OF CHROMOSOME CONDENSATION"/>
    <property type="match status" value="1"/>
</dbReference>
<dbReference type="AlphaFoldDB" id="A0A8H8U428"/>
<keyword evidence="7" id="KW-1185">Reference proteome</keyword>
<feature type="region of interest" description="Disordered" evidence="4">
    <location>
        <begin position="162"/>
        <end position="193"/>
    </location>
</feature>